<gene>
    <name evidence="9" type="ORF">TCAL_14812</name>
</gene>
<organism evidence="9 10">
    <name type="scientific">Tigriopus californicus</name>
    <name type="common">Marine copepod</name>
    <dbReference type="NCBI Taxonomy" id="6832"/>
    <lineage>
        <taxon>Eukaryota</taxon>
        <taxon>Metazoa</taxon>
        <taxon>Ecdysozoa</taxon>
        <taxon>Arthropoda</taxon>
        <taxon>Crustacea</taxon>
        <taxon>Multicrustacea</taxon>
        <taxon>Hexanauplia</taxon>
        <taxon>Copepoda</taxon>
        <taxon>Harpacticoida</taxon>
        <taxon>Harpacticidae</taxon>
        <taxon>Tigriopus</taxon>
    </lineage>
</organism>
<dbReference type="Proteomes" id="UP000318571">
    <property type="component" value="Chromosome 6"/>
</dbReference>
<evidence type="ECO:0000313" key="9">
    <source>
        <dbReference type="EMBL" id="TRY79570.1"/>
    </source>
</evidence>
<evidence type="ECO:0000256" key="7">
    <source>
        <dbReference type="ARBA" id="ARBA00023180"/>
    </source>
</evidence>
<dbReference type="EMBL" id="VCGU01000002">
    <property type="protein sequence ID" value="TRY79570.1"/>
    <property type="molecule type" value="Genomic_DNA"/>
</dbReference>
<comment type="subcellular location">
    <subcellularLocation>
        <location evidence="1">Cell membrane</location>
        <topology evidence="1">Multi-pass membrane protein</topology>
    </subcellularLocation>
</comment>
<proteinExistence type="predicted"/>
<dbReference type="Gene3D" id="3.40.190.10">
    <property type="entry name" value="Periplasmic binding protein-like II"/>
    <property type="match status" value="1"/>
</dbReference>
<accession>A0A553PPG7</accession>
<reference evidence="9 10" key="1">
    <citation type="journal article" date="2018" name="Nat. Ecol. Evol.">
        <title>Genomic signatures of mitonuclear coevolution across populations of Tigriopus californicus.</title>
        <authorList>
            <person name="Barreto F.S."/>
            <person name="Watson E.T."/>
            <person name="Lima T.G."/>
            <person name="Willett C.S."/>
            <person name="Edmands S."/>
            <person name="Li W."/>
            <person name="Burton R.S."/>
        </authorList>
    </citation>
    <scope>NUCLEOTIDE SEQUENCE [LARGE SCALE GENOMIC DNA]</scope>
    <source>
        <strain evidence="9 10">San Diego</strain>
    </source>
</reference>
<evidence type="ECO:0000256" key="5">
    <source>
        <dbReference type="ARBA" id="ARBA00023136"/>
    </source>
</evidence>
<evidence type="ECO:0000256" key="6">
    <source>
        <dbReference type="ARBA" id="ARBA00023170"/>
    </source>
</evidence>
<keyword evidence="10" id="KW-1185">Reference proteome</keyword>
<comment type="caution">
    <text evidence="9">The sequence shown here is derived from an EMBL/GenBank/DDBJ whole genome shotgun (WGS) entry which is preliminary data.</text>
</comment>
<dbReference type="GO" id="GO:0005886">
    <property type="term" value="C:plasma membrane"/>
    <property type="evidence" value="ECO:0007669"/>
    <property type="project" value="UniProtKB-SubCell"/>
</dbReference>
<feature type="transmembrane region" description="Helical" evidence="8">
    <location>
        <begin position="184"/>
        <end position="211"/>
    </location>
</feature>
<keyword evidence="3 8" id="KW-0812">Transmembrane</keyword>
<feature type="transmembrane region" description="Helical" evidence="8">
    <location>
        <begin position="253"/>
        <end position="269"/>
    </location>
</feature>
<dbReference type="AlphaFoldDB" id="A0A553PPG7"/>
<evidence type="ECO:0000256" key="8">
    <source>
        <dbReference type="SAM" id="Phobius"/>
    </source>
</evidence>
<evidence type="ECO:0000256" key="1">
    <source>
        <dbReference type="ARBA" id="ARBA00004651"/>
    </source>
</evidence>
<evidence type="ECO:0000256" key="4">
    <source>
        <dbReference type="ARBA" id="ARBA00022989"/>
    </source>
</evidence>
<evidence type="ECO:0000313" key="10">
    <source>
        <dbReference type="Proteomes" id="UP000318571"/>
    </source>
</evidence>
<dbReference type="PANTHER" id="PTHR42643">
    <property type="entry name" value="IONOTROPIC RECEPTOR 20A-RELATED"/>
    <property type="match status" value="1"/>
</dbReference>
<keyword evidence="6" id="KW-0675">Receptor</keyword>
<keyword evidence="4 8" id="KW-1133">Transmembrane helix</keyword>
<keyword evidence="7" id="KW-0325">Glycoprotein</keyword>
<keyword evidence="2" id="KW-1003">Cell membrane</keyword>
<feature type="transmembrane region" description="Helical" evidence="8">
    <location>
        <begin position="217"/>
        <end position="233"/>
    </location>
</feature>
<dbReference type="PANTHER" id="PTHR42643:SF24">
    <property type="entry name" value="IONOTROPIC RECEPTOR 60A"/>
    <property type="match status" value="1"/>
</dbReference>
<sequence>MFVMIGSEADKLSKGLFKDALNLIWLENINNGKLMIKQLKCKGWSNTYIWTPRQATQFKFSGLFPRFQFCNRPLFPLPVFAVAANNLFMLKNPLTKTVDFHGYEKSMVEEVGRDMGFQVRLIYSELGEINGSAALGLVHSGKAEMTLGFLSLTLLRSKHFAFSYPHEDTVIGMFMQRPNPLKKWLAMVWPLDNLTWLAIVANILLFTVAFWLWLGPWNTSIFSAFGVVLSFLLKKGLTGYHLNGRIRSHKTRLFLLGWMTAVFFLKIWYRSTLRAVLISPWQHTQPETFEDVLQMKPDVYLFGGGAADQFISNLDVPVFKELRNSPGYKRIAFQELGQTIELVQNDPSTFLINGIMSNYKQTMNQVFNAQNVVQKIYSYESKQILHSTSNTILASVKKELNG</sequence>
<name>A0A553PPG7_TIGCA</name>
<dbReference type="SUPFAM" id="SSF53850">
    <property type="entry name" value="Periplasmic binding protein-like II"/>
    <property type="match status" value="1"/>
</dbReference>
<evidence type="ECO:0000256" key="3">
    <source>
        <dbReference type="ARBA" id="ARBA00022692"/>
    </source>
</evidence>
<keyword evidence="5 8" id="KW-0472">Membrane</keyword>
<protein>
    <submittedName>
        <fullName evidence="9">Uncharacterized protein</fullName>
    </submittedName>
</protein>
<evidence type="ECO:0000256" key="2">
    <source>
        <dbReference type="ARBA" id="ARBA00022475"/>
    </source>
</evidence>
<dbReference type="InterPro" id="IPR052192">
    <property type="entry name" value="Insect_Ionotropic_Sensory_Rcpt"/>
</dbReference>